<protein>
    <submittedName>
        <fullName evidence="1">DUF2190 family protein</fullName>
    </submittedName>
</protein>
<organism evidence="1 2">
    <name type="scientific">Clostridium autoethanogenum</name>
    <dbReference type="NCBI Taxonomy" id="84023"/>
    <lineage>
        <taxon>Bacteria</taxon>
        <taxon>Bacillati</taxon>
        <taxon>Bacillota</taxon>
        <taxon>Clostridia</taxon>
        <taxon>Eubacteriales</taxon>
        <taxon>Clostridiaceae</taxon>
        <taxon>Clostridium</taxon>
    </lineage>
</organism>
<evidence type="ECO:0000313" key="2">
    <source>
        <dbReference type="Proteomes" id="UP000277999"/>
    </source>
</evidence>
<evidence type="ECO:0000313" key="1">
    <source>
        <dbReference type="EMBL" id="RMD04913.1"/>
    </source>
</evidence>
<dbReference type="AlphaFoldDB" id="A0A3M0T2Q5"/>
<dbReference type="EMBL" id="RFAQ01000001">
    <property type="protein sequence ID" value="RMD04913.1"/>
    <property type="molecule type" value="Genomic_DNA"/>
</dbReference>
<gene>
    <name evidence="1" type="ORF">D9O40_00760</name>
</gene>
<dbReference type="RefSeq" id="WP_122057676.1">
    <property type="nucleotide sequence ID" value="NZ_RFAQ01000001.1"/>
</dbReference>
<proteinExistence type="predicted"/>
<accession>A0A3M0T2Q5</accession>
<dbReference type="Pfam" id="PF09956">
    <property type="entry name" value="Phage_cement_2"/>
    <property type="match status" value="1"/>
</dbReference>
<dbReference type="Proteomes" id="UP000277999">
    <property type="component" value="Unassembled WGS sequence"/>
</dbReference>
<sequence>MYTGQPVPSTEQQITRAKVSDGKSVTVTVPEKTVIQAQNFYLLDGFFGVAAQSVTTDEGQTDEVNLTIEQAEYETDNIVTTEAFNKGDKIYWDSTAGKFTVTTGTNRLVGRVTQPKDTNNVIWFILLPQYA</sequence>
<dbReference type="InterPro" id="IPR011231">
    <property type="entry name" value="Phage_VT1-Sakai_H0018"/>
</dbReference>
<comment type="caution">
    <text evidence="1">The sequence shown here is derived from an EMBL/GenBank/DDBJ whole genome shotgun (WGS) entry which is preliminary data.</text>
</comment>
<reference evidence="1 2" key="1">
    <citation type="submission" date="2018-10" db="EMBL/GenBank/DDBJ databases">
        <title>Genome-centric metagenomics revealed C2 chemical producing, CO utilizing Clostridium with novel acetogenic gene cluster.</title>
        <authorList>
            <person name="Kang H."/>
            <person name="Park B."/>
            <person name="Choi I.G."/>
            <person name="Chang I.S."/>
        </authorList>
    </citation>
    <scope>NUCLEOTIDE SEQUENCE [LARGE SCALE GENOMIC DNA]</scope>
    <source>
        <strain evidence="1 2">H21-9</strain>
    </source>
</reference>
<name>A0A3M0T2Q5_9CLOT</name>